<evidence type="ECO:0000256" key="12">
    <source>
        <dbReference type="SAM" id="MobiDB-lite"/>
    </source>
</evidence>
<evidence type="ECO:0000256" key="2">
    <source>
        <dbReference type="ARBA" id="ARBA00006375"/>
    </source>
</evidence>
<dbReference type="SUPFAM" id="SSF103506">
    <property type="entry name" value="Mitochondrial carrier"/>
    <property type="match status" value="1"/>
</dbReference>
<feature type="repeat" description="Solcar" evidence="10">
    <location>
        <begin position="77"/>
        <end position="161"/>
    </location>
</feature>
<name>M1V636_CYAM1</name>
<dbReference type="Gramene" id="CMP084CT">
    <property type="protein sequence ID" value="CMP084CT"/>
    <property type="gene ID" value="CMP084C"/>
</dbReference>
<dbReference type="OMA" id="PEYAHKY"/>
<gene>
    <name evidence="14" type="ORF">CYME_CMP084C</name>
</gene>
<dbReference type="OrthoDB" id="427452at2759"/>
<accession>M1V636</accession>
<evidence type="ECO:0000256" key="9">
    <source>
        <dbReference type="ARBA" id="ARBA00023136"/>
    </source>
</evidence>
<evidence type="ECO:0000256" key="8">
    <source>
        <dbReference type="ARBA" id="ARBA00023128"/>
    </source>
</evidence>
<evidence type="ECO:0000256" key="1">
    <source>
        <dbReference type="ARBA" id="ARBA00004448"/>
    </source>
</evidence>
<dbReference type="InterPro" id="IPR002067">
    <property type="entry name" value="MCP"/>
</dbReference>
<evidence type="ECO:0000256" key="5">
    <source>
        <dbReference type="ARBA" id="ARBA00022737"/>
    </source>
</evidence>
<comment type="subcellular location">
    <subcellularLocation>
        <location evidence="1">Mitochondrion inner membrane</location>
        <topology evidence="1">Multi-pass membrane protein</topology>
    </subcellularLocation>
</comment>
<keyword evidence="5" id="KW-0677">Repeat</keyword>
<dbReference type="Proteomes" id="UP000007014">
    <property type="component" value="Chromosome 16"/>
</dbReference>
<evidence type="ECO:0000256" key="11">
    <source>
        <dbReference type="RuleBase" id="RU000488"/>
    </source>
</evidence>
<dbReference type="HOGENOM" id="CLU_599040_0_0_1"/>
<reference evidence="14 15" key="2">
    <citation type="journal article" date="2007" name="BMC Biol.">
        <title>A 100%-complete sequence reveals unusually simple genomic features in the hot-spring red alga Cyanidioschyzon merolae.</title>
        <authorList>
            <person name="Nozaki H."/>
            <person name="Takano H."/>
            <person name="Misumi O."/>
            <person name="Terasawa K."/>
            <person name="Matsuzaki M."/>
            <person name="Maruyama S."/>
            <person name="Nishida K."/>
            <person name="Yagisawa F."/>
            <person name="Yoshida Y."/>
            <person name="Fujiwara T."/>
            <person name="Takio S."/>
            <person name="Tamura K."/>
            <person name="Chung S.J."/>
            <person name="Nakamura S."/>
            <person name="Kuroiwa H."/>
            <person name="Tanaka K."/>
            <person name="Sato N."/>
            <person name="Kuroiwa T."/>
        </authorList>
    </citation>
    <scope>NUCLEOTIDE SEQUENCE [LARGE SCALE GENOMIC DNA]</scope>
    <source>
        <strain evidence="14 15">10D</strain>
    </source>
</reference>
<dbReference type="STRING" id="280699.M1V636"/>
<feature type="region of interest" description="Disordered" evidence="12">
    <location>
        <begin position="329"/>
        <end position="355"/>
    </location>
</feature>
<dbReference type="GO" id="GO:0005315">
    <property type="term" value="F:phosphate transmembrane transporter activity"/>
    <property type="evidence" value="ECO:0007669"/>
    <property type="project" value="InterPro"/>
</dbReference>
<dbReference type="InterPro" id="IPR044677">
    <property type="entry name" value="SLC25A3/Pic2/Mir1-like"/>
</dbReference>
<dbReference type="Pfam" id="PF00153">
    <property type="entry name" value="Mito_carr"/>
    <property type="match status" value="2"/>
</dbReference>
<dbReference type="PRINTS" id="PR00926">
    <property type="entry name" value="MITOCARRIER"/>
</dbReference>
<keyword evidence="4 10" id="KW-0812">Transmembrane</keyword>
<evidence type="ECO:0000313" key="14">
    <source>
        <dbReference type="EMBL" id="BAM81735.1"/>
    </source>
</evidence>
<keyword evidence="3 11" id="KW-0813">Transport</keyword>
<feature type="transmembrane region" description="Helical" evidence="13">
    <location>
        <begin position="51"/>
        <end position="72"/>
    </location>
</feature>
<evidence type="ECO:0000256" key="6">
    <source>
        <dbReference type="ARBA" id="ARBA00022792"/>
    </source>
</evidence>
<organism evidence="14 15">
    <name type="scientific">Cyanidioschyzon merolae (strain NIES-3377 / 10D)</name>
    <name type="common">Unicellular red alga</name>
    <dbReference type="NCBI Taxonomy" id="280699"/>
    <lineage>
        <taxon>Eukaryota</taxon>
        <taxon>Rhodophyta</taxon>
        <taxon>Bangiophyceae</taxon>
        <taxon>Cyanidiales</taxon>
        <taxon>Cyanidiaceae</taxon>
        <taxon>Cyanidioschyzon</taxon>
    </lineage>
</organism>
<dbReference type="GO" id="GO:0005743">
    <property type="term" value="C:mitochondrial inner membrane"/>
    <property type="evidence" value="ECO:0007669"/>
    <property type="project" value="UniProtKB-SubCell"/>
</dbReference>
<evidence type="ECO:0000256" key="4">
    <source>
        <dbReference type="ARBA" id="ARBA00022692"/>
    </source>
</evidence>
<dbReference type="eggNOG" id="KOG0767">
    <property type="taxonomic scope" value="Eukaryota"/>
</dbReference>
<evidence type="ECO:0000256" key="7">
    <source>
        <dbReference type="ARBA" id="ARBA00022989"/>
    </source>
</evidence>
<dbReference type="PANTHER" id="PTHR45671:SF12">
    <property type="entry name" value="MITOCHONDRIAL PHOSPHATE CARRIER PROTEIN"/>
    <property type="match status" value="1"/>
</dbReference>
<keyword evidence="9 10" id="KW-0472">Membrane</keyword>
<evidence type="ECO:0000256" key="13">
    <source>
        <dbReference type="SAM" id="Phobius"/>
    </source>
</evidence>
<dbReference type="PROSITE" id="PS50920">
    <property type="entry name" value="SOLCAR"/>
    <property type="match status" value="2"/>
</dbReference>
<dbReference type="EMBL" id="AP006498">
    <property type="protein sequence ID" value="BAM81735.1"/>
    <property type="molecule type" value="Genomic_DNA"/>
</dbReference>
<protein>
    <submittedName>
        <fullName evidence="14">Mitochondrial phosphate translocator MIR1</fullName>
    </submittedName>
</protein>
<dbReference type="GeneID" id="16996015"/>
<sequence>MSIGSASSFLVQRISLTMRQQLASFLGLLLLWRGRSFLVRRAVKRSPHLHQPAVVLFVLCNVILGWSLLASLGVDWARFLKLFAAGGSCAVLMHVLTTPVDVVRTKMQLEPERYPSVLACVSRIINEDGPFMFLQGFGATALGYLIHGGLKYAVYEQLRTLTMVLTRTPAGQPLSSLHFVTSATVAELVASTALCPLESVRIRMVQDRTFARDVWQGLAQVWAEGSRSMYKGLMPLIAKQCPYTLAQFWTYEWLLAGLRATWIGRNAPLDAQLPVSLERRLSLLAGLLSGIAAAFASQPGDTILSRINKHHAGLAGLMLTEIGQALSTPPGAETDANIRSPSASLSPTVADKNRKQMQPNEIPMRADQGSASNMKRFLFERFRLRSATCMWLDSIRQSWMDMWTIARELGPRGMFLGFVPRCAQVMILVSGQFLFYAEIKAFFGIPETLGRGSTHRP</sequence>
<comment type="similarity">
    <text evidence="2 11">Belongs to the mitochondrial carrier (TC 2.A.29) family.</text>
</comment>
<evidence type="ECO:0000256" key="10">
    <source>
        <dbReference type="PROSITE-ProRule" id="PRU00282"/>
    </source>
</evidence>
<dbReference type="PANTHER" id="PTHR45671">
    <property type="entry name" value="SOLUTE CARRIER FAMILY 25 (MITOCHONDRIAL CARRIER PHOSPHATE CARRIER), MEMBER 3, LIKE-RELATED-RELATED"/>
    <property type="match status" value="1"/>
</dbReference>
<dbReference type="InterPro" id="IPR018108">
    <property type="entry name" value="MCP_transmembrane"/>
</dbReference>
<reference evidence="14 15" key="1">
    <citation type="journal article" date="2004" name="Nature">
        <title>Genome sequence of the ultrasmall unicellular red alga Cyanidioschyzon merolae 10D.</title>
        <authorList>
            <person name="Matsuzaki M."/>
            <person name="Misumi O."/>
            <person name="Shin-i T."/>
            <person name="Maruyama S."/>
            <person name="Takahara M."/>
            <person name="Miyagishima S."/>
            <person name="Mori T."/>
            <person name="Nishida K."/>
            <person name="Yagisawa F."/>
            <person name="Nishida K."/>
            <person name="Yoshida Y."/>
            <person name="Nishimura Y."/>
            <person name="Nakao S."/>
            <person name="Kobayashi T."/>
            <person name="Momoyama Y."/>
            <person name="Higashiyama T."/>
            <person name="Minoda A."/>
            <person name="Sano M."/>
            <person name="Nomoto H."/>
            <person name="Oishi K."/>
            <person name="Hayashi H."/>
            <person name="Ohta F."/>
            <person name="Nishizaka S."/>
            <person name="Haga S."/>
            <person name="Miura S."/>
            <person name="Morishita T."/>
            <person name="Kabeya Y."/>
            <person name="Terasawa K."/>
            <person name="Suzuki Y."/>
            <person name="Ishii Y."/>
            <person name="Asakawa S."/>
            <person name="Takano H."/>
            <person name="Ohta N."/>
            <person name="Kuroiwa H."/>
            <person name="Tanaka K."/>
            <person name="Shimizu N."/>
            <person name="Sugano S."/>
            <person name="Sato N."/>
            <person name="Nozaki H."/>
            <person name="Ogasawara N."/>
            <person name="Kohara Y."/>
            <person name="Kuroiwa T."/>
        </authorList>
    </citation>
    <scope>NUCLEOTIDE SEQUENCE [LARGE SCALE GENOMIC DNA]</scope>
    <source>
        <strain evidence="14 15">10D</strain>
    </source>
</reference>
<dbReference type="KEGG" id="cme:CYME_CMP084C"/>
<dbReference type="RefSeq" id="XP_005537771.1">
    <property type="nucleotide sequence ID" value="XM_005537714.1"/>
</dbReference>
<keyword evidence="15" id="KW-1185">Reference proteome</keyword>
<dbReference type="AlphaFoldDB" id="M1V636"/>
<keyword evidence="6" id="KW-0999">Mitochondrion inner membrane</keyword>
<evidence type="ECO:0000256" key="3">
    <source>
        <dbReference type="ARBA" id="ARBA00022448"/>
    </source>
</evidence>
<keyword evidence="7 13" id="KW-1133">Transmembrane helix</keyword>
<keyword evidence="8" id="KW-0496">Mitochondrion</keyword>
<proteinExistence type="inferred from homology"/>
<dbReference type="InterPro" id="IPR023395">
    <property type="entry name" value="MCP_dom_sf"/>
</dbReference>
<feature type="repeat" description="Solcar" evidence="10">
    <location>
        <begin position="174"/>
        <end position="257"/>
    </location>
</feature>
<evidence type="ECO:0000313" key="15">
    <source>
        <dbReference type="Proteomes" id="UP000007014"/>
    </source>
</evidence>
<dbReference type="GO" id="GO:1990547">
    <property type="term" value="P:mitochondrial phosphate ion transmembrane transport"/>
    <property type="evidence" value="ECO:0007669"/>
    <property type="project" value="InterPro"/>
</dbReference>
<feature type="compositionally biased region" description="Polar residues" evidence="12">
    <location>
        <begin position="337"/>
        <end position="347"/>
    </location>
</feature>
<dbReference type="Gene3D" id="1.50.40.10">
    <property type="entry name" value="Mitochondrial carrier domain"/>
    <property type="match status" value="1"/>
</dbReference>